<dbReference type="InterPro" id="IPR029063">
    <property type="entry name" value="SAM-dependent_MTases_sf"/>
</dbReference>
<evidence type="ECO:0000313" key="3">
    <source>
        <dbReference type="Proteomes" id="UP000248975"/>
    </source>
</evidence>
<proteinExistence type="predicted"/>
<dbReference type="Pfam" id="PF08242">
    <property type="entry name" value="Methyltransf_12"/>
    <property type="match status" value="1"/>
</dbReference>
<feature type="domain" description="Methyltransferase type 12" evidence="1">
    <location>
        <begin position="65"/>
        <end position="158"/>
    </location>
</feature>
<comment type="caution">
    <text evidence="2">The sequence shown here is derived from an EMBL/GenBank/DDBJ whole genome shotgun (WGS) entry which is preliminary data.</text>
</comment>
<accession>A0A2W5SCG3</accession>
<reference evidence="2 3" key="1">
    <citation type="submission" date="2017-08" db="EMBL/GenBank/DDBJ databases">
        <title>Infants hospitalized years apart are colonized by the same room-sourced microbial strains.</title>
        <authorList>
            <person name="Brooks B."/>
            <person name="Olm M.R."/>
            <person name="Firek B.A."/>
            <person name="Baker R."/>
            <person name="Thomas B.C."/>
            <person name="Morowitz M.J."/>
            <person name="Banfield J.F."/>
        </authorList>
    </citation>
    <scope>NUCLEOTIDE SEQUENCE [LARGE SCALE GENOMIC DNA]</scope>
    <source>
        <strain evidence="2">S2_003_000_R2_11</strain>
    </source>
</reference>
<organism evidence="2 3">
    <name type="scientific">Cereibacter sphaeroides</name>
    <name type="common">Rhodobacter sphaeroides</name>
    <dbReference type="NCBI Taxonomy" id="1063"/>
    <lineage>
        <taxon>Bacteria</taxon>
        <taxon>Pseudomonadati</taxon>
        <taxon>Pseudomonadota</taxon>
        <taxon>Alphaproteobacteria</taxon>
        <taxon>Rhodobacterales</taxon>
        <taxon>Paracoccaceae</taxon>
        <taxon>Cereibacter</taxon>
    </lineage>
</organism>
<dbReference type="EMBL" id="QFQS01000003">
    <property type="protein sequence ID" value="PZQ96945.1"/>
    <property type="molecule type" value="Genomic_DNA"/>
</dbReference>
<evidence type="ECO:0000259" key="1">
    <source>
        <dbReference type="Pfam" id="PF08242"/>
    </source>
</evidence>
<protein>
    <recommendedName>
        <fullName evidence="1">Methyltransferase type 12 domain-containing protein</fullName>
    </recommendedName>
</protein>
<dbReference type="Proteomes" id="UP000248975">
    <property type="component" value="Unassembled WGS sequence"/>
</dbReference>
<dbReference type="AlphaFoldDB" id="A0A2W5SCG3"/>
<dbReference type="CDD" id="cd02440">
    <property type="entry name" value="AdoMet_MTases"/>
    <property type="match status" value="1"/>
</dbReference>
<name>A0A2W5SCG3_CERSP</name>
<sequence>MLSNVLSEHLPKASAAHVHRVSLELHADDGMYQGNDYHYLSCGASAFAVIDAAVAIANIAPSHILDFGAGAGRVTRWLRAGYPQAELSVTDIRPDDLAFCAREFGANTFPSATSTESLHAPDRYDLIWVGSVITHLSAAQSEKLVRKLASWLRQDGVLVVSFHGRFAAARAPSFQNYGIAAGWDTLLQDYRSLGFGYADYPSQSGYGISICSTSWTAALVERIDNARLVLLSERAWDAHHDVFALQNRPVLDGLPTFSNTDSF</sequence>
<dbReference type="InterPro" id="IPR013217">
    <property type="entry name" value="Methyltransf_12"/>
</dbReference>
<evidence type="ECO:0000313" key="2">
    <source>
        <dbReference type="EMBL" id="PZQ96945.1"/>
    </source>
</evidence>
<gene>
    <name evidence="2" type="ORF">DI533_15440</name>
</gene>
<dbReference type="Gene3D" id="3.40.50.150">
    <property type="entry name" value="Vaccinia Virus protein VP39"/>
    <property type="match status" value="1"/>
</dbReference>
<dbReference type="SUPFAM" id="SSF53335">
    <property type="entry name" value="S-adenosyl-L-methionine-dependent methyltransferases"/>
    <property type="match status" value="1"/>
</dbReference>